<evidence type="ECO:0000256" key="2">
    <source>
        <dbReference type="ARBA" id="ARBA00022598"/>
    </source>
</evidence>
<dbReference type="AlphaFoldDB" id="A0A0C9M4V2"/>
<dbReference type="PRINTS" id="PR00981">
    <property type="entry name" value="TRNASYNTHSER"/>
</dbReference>
<evidence type="ECO:0000256" key="4">
    <source>
        <dbReference type="ARBA" id="ARBA00022840"/>
    </source>
</evidence>
<evidence type="ECO:0000259" key="11">
    <source>
        <dbReference type="PROSITE" id="PS50862"/>
    </source>
</evidence>
<dbReference type="OrthoDB" id="10264585at2759"/>
<dbReference type="InterPro" id="IPR045864">
    <property type="entry name" value="aa-tRNA-synth_II/BPL/LPL"/>
</dbReference>
<evidence type="ECO:0000256" key="7">
    <source>
        <dbReference type="ARBA" id="ARBA00031113"/>
    </source>
</evidence>
<dbReference type="Proteomes" id="UP000053815">
    <property type="component" value="Unassembled WGS sequence"/>
</dbReference>
<dbReference type="InterPro" id="IPR002314">
    <property type="entry name" value="aa-tRNA-synt_IIb"/>
</dbReference>
<evidence type="ECO:0000256" key="3">
    <source>
        <dbReference type="ARBA" id="ARBA00022741"/>
    </source>
</evidence>
<evidence type="ECO:0000256" key="1">
    <source>
        <dbReference type="ARBA" id="ARBA00012840"/>
    </source>
</evidence>
<dbReference type="UniPathway" id="UPA00906">
    <property type="reaction ID" value="UER00895"/>
</dbReference>
<evidence type="ECO:0000256" key="5">
    <source>
        <dbReference type="ARBA" id="ARBA00022917"/>
    </source>
</evidence>
<feature type="binding site" evidence="9">
    <location>
        <begin position="408"/>
        <end position="411"/>
    </location>
    <ligand>
        <name>ATP</name>
        <dbReference type="ChEBI" id="CHEBI:30616"/>
    </ligand>
</feature>
<keyword evidence="2 12" id="KW-0436">Ligase</keyword>
<dbReference type="InterPro" id="IPR010978">
    <property type="entry name" value="tRNA-bd_arm"/>
</dbReference>
<dbReference type="InterPro" id="IPR015866">
    <property type="entry name" value="Ser-tRNA-synth_1_N"/>
</dbReference>
<dbReference type="GO" id="GO:0005524">
    <property type="term" value="F:ATP binding"/>
    <property type="evidence" value="ECO:0007669"/>
    <property type="project" value="UniProtKB-KW"/>
</dbReference>
<dbReference type="PANTHER" id="PTHR11778">
    <property type="entry name" value="SERYL-TRNA SYNTHETASE"/>
    <property type="match status" value="1"/>
</dbReference>
<feature type="binding site" evidence="8">
    <location>
        <position position="459"/>
    </location>
    <ligand>
        <name>L-serine</name>
        <dbReference type="ChEBI" id="CHEBI:33384"/>
    </ligand>
</feature>
<dbReference type="EC" id="6.1.1.11" evidence="1"/>
<evidence type="ECO:0000256" key="8">
    <source>
        <dbReference type="PIRSR" id="PIRSR001529-1"/>
    </source>
</evidence>
<reference evidence="12" key="1">
    <citation type="submission" date="2014-09" db="EMBL/GenBank/DDBJ databases">
        <title>Draft genome sequence of an oleaginous Mucoromycotina fungus Mucor ambiguus NBRC6742.</title>
        <authorList>
            <person name="Takeda I."/>
            <person name="Yamane N."/>
            <person name="Morita T."/>
            <person name="Tamano K."/>
            <person name="Machida M."/>
            <person name="Baker S."/>
            <person name="Koike H."/>
        </authorList>
    </citation>
    <scope>NUCLEOTIDE SEQUENCE</scope>
    <source>
        <strain evidence="12">NBRC 6742</strain>
    </source>
</reference>
<organism evidence="12">
    <name type="scientific">Mucor ambiguus</name>
    <dbReference type="NCBI Taxonomy" id="91626"/>
    <lineage>
        <taxon>Eukaryota</taxon>
        <taxon>Fungi</taxon>
        <taxon>Fungi incertae sedis</taxon>
        <taxon>Mucoromycota</taxon>
        <taxon>Mucoromycotina</taxon>
        <taxon>Mucoromycetes</taxon>
        <taxon>Mucorales</taxon>
        <taxon>Mucorineae</taxon>
        <taxon>Mucoraceae</taxon>
        <taxon>Mucor</taxon>
    </lineage>
</organism>
<dbReference type="PROSITE" id="PS50862">
    <property type="entry name" value="AA_TRNA_LIGASE_II"/>
    <property type="match status" value="1"/>
</dbReference>
<keyword evidence="3" id="KW-0547">Nucleotide-binding</keyword>
<dbReference type="Pfam" id="PF00587">
    <property type="entry name" value="tRNA-synt_2b"/>
    <property type="match status" value="1"/>
</dbReference>
<feature type="coiled-coil region" evidence="10">
    <location>
        <begin position="83"/>
        <end position="154"/>
    </location>
</feature>
<evidence type="ECO:0000313" key="13">
    <source>
        <dbReference type="Proteomes" id="UP000053815"/>
    </source>
</evidence>
<dbReference type="STRING" id="91626.A0A0C9M4V2"/>
<dbReference type="SUPFAM" id="SSF55681">
    <property type="entry name" value="Class II aaRS and biotin synthetases"/>
    <property type="match status" value="1"/>
</dbReference>
<keyword evidence="4 9" id="KW-0067">ATP-binding</keyword>
<accession>A0A0C9M4V2</accession>
<feature type="binding site" evidence="8">
    <location>
        <position position="321"/>
    </location>
    <ligand>
        <name>L-serine</name>
        <dbReference type="ChEBI" id="CHEBI:33384"/>
    </ligand>
</feature>
<evidence type="ECO:0000313" key="12">
    <source>
        <dbReference type="EMBL" id="GAN01364.1"/>
    </source>
</evidence>
<sequence length="501" mass="56708">MLRNSRCFSSFIRQGRNIYHYNHYNRVGQCHAIVRTLSTATAAAEDIHRIPPKLDLAYYANNTEAIATNMRLRNYESDSVYQVKELYSKLASLEAEAHKLRDERDQVNQLIRSAPTPEKRKEYINQAKQWKDQLRQMELQINGMENELTTQALQIPNDTHPETPVGPEENAKILKIVGKPRQGGKEIKDHVTIAEKLDMIDFEQASLVTGSKFYYLKNYGAWLEFALIQYAMHKAAARGFSPVLAPDMVRTSIAYGCGFQPRKKEASQIYEVTTASTVNTTAPKLCLVGTAEIPLAGLSATKVFAEEELPKKIVGFSHAFRAEAGHGSAEERGLYRVHQFSKVELFCVTTPEQSEAMLAELRTLQEDMFAELGLCFRVLDMPTEELGASAHRKYDMEAWMPGKNGWGEISSTSNCTDYQTRRLDIRYLSKEFKENVGSKDVRVPWSVKEKWVNYCHTLNGTAMAVPRVIIALLETHQRPDGSVDVPLALRKWIPGEPSVLK</sequence>
<dbReference type="EMBL" id="DF836295">
    <property type="protein sequence ID" value="GAN01364.1"/>
    <property type="molecule type" value="Genomic_DNA"/>
</dbReference>
<name>A0A0C9M4V2_9FUNG</name>
<dbReference type="InterPro" id="IPR033729">
    <property type="entry name" value="SerRS_core"/>
</dbReference>
<dbReference type="InterPro" id="IPR006195">
    <property type="entry name" value="aa-tRNA-synth_II"/>
</dbReference>
<keyword evidence="6" id="KW-0030">Aminoacyl-tRNA synthetase</keyword>
<dbReference type="InterPro" id="IPR002317">
    <property type="entry name" value="Ser-tRNA-ligase_type_1"/>
</dbReference>
<dbReference type="SUPFAM" id="SSF46589">
    <property type="entry name" value="tRNA-binding arm"/>
    <property type="match status" value="1"/>
</dbReference>
<proteinExistence type="predicted"/>
<dbReference type="PIRSF" id="PIRSF001529">
    <property type="entry name" value="Ser-tRNA-synth_IIa"/>
    <property type="match status" value="1"/>
</dbReference>
<feature type="site" description="Important for serine binding" evidence="8">
    <location>
        <position position="461"/>
    </location>
</feature>
<feature type="binding site" evidence="9">
    <location>
        <begin position="321"/>
        <end position="323"/>
    </location>
    <ligand>
        <name>ATP</name>
        <dbReference type="ChEBI" id="CHEBI:30616"/>
    </ligand>
</feature>
<protein>
    <recommendedName>
        <fullName evidence="1">serine--tRNA ligase</fullName>
        <ecNumber evidence="1">6.1.1.11</ecNumber>
    </recommendedName>
    <alternativeName>
        <fullName evidence="7">Seryl-tRNA synthetase</fullName>
    </alternativeName>
</protein>
<dbReference type="GO" id="GO:0004828">
    <property type="term" value="F:serine-tRNA ligase activity"/>
    <property type="evidence" value="ECO:0007669"/>
    <property type="project" value="UniProtKB-EC"/>
</dbReference>
<dbReference type="Gene3D" id="3.30.930.10">
    <property type="entry name" value="Bira Bifunctional Protein, Domain 2"/>
    <property type="match status" value="1"/>
</dbReference>
<gene>
    <name evidence="12" type="ORF">MAM1_0006c00797</name>
</gene>
<evidence type="ECO:0000256" key="10">
    <source>
        <dbReference type="SAM" id="Coils"/>
    </source>
</evidence>
<evidence type="ECO:0000256" key="6">
    <source>
        <dbReference type="ARBA" id="ARBA00023146"/>
    </source>
</evidence>
<feature type="binding site" evidence="8">
    <location>
        <position position="344"/>
    </location>
    <ligand>
        <name>L-serine</name>
        <dbReference type="ChEBI" id="CHEBI:33384"/>
    </ligand>
</feature>
<dbReference type="InterPro" id="IPR042103">
    <property type="entry name" value="SerRS_1_N_sf"/>
</dbReference>
<dbReference type="NCBIfam" id="TIGR00414">
    <property type="entry name" value="serS"/>
    <property type="match status" value="1"/>
</dbReference>
<dbReference type="GO" id="GO:0006434">
    <property type="term" value="P:seryl-tRNA aminoacylation"/>
    <property type="evidence" value="ECO:0007669"/>
    <property type="project" value="InterPro"/>
</dbReference>
<keyword evidence="10" id="KW-0175">Coiled coil</keyword>
<dbReference type="Pfam" id="PF02403">
    <property type="entry name" value="Seryl_tRNA_N"/>
    <property type="match status" value="1"/>
</dbReference>
<keyword evidence="13" id="KW-1185">Reference proteome</keyword>
<feature type="domain" description="Aminoacyl-transfer RNA synthetases class-II family profile" evidence="11">
    <location>
        <begin position="189"/>
        <end position="486"/>
    </location>
</feature>
<keyword evidence="5" id="KW-0648">Protein biosynthesis</keyword>
<dbReference type="CDD" id="cd00770">
    <property type="entry name" value="SerRS_core"/>
    <property type="match status" value="1"/>
</dbReference>
<evidence type="ECO:0000256" key="9">
    <source>
        <dbReference type="PIRSR" id="PIRSR001529-2"/>
    </source>
</evidence>
<dbReference type="Gene3D" id="1.10.287.40">
    <property type="entry name" value="Serine-tRNA synthetase, tRNA binding domain"/>
    <property type="match status" value="1"/>
</dbReference>
<feature type="binding site" evidence="8">
    <location>
        <position position="290"/>
    </location>
    <ligand>
        <name>L-serine</name>
        <dbReference type="ChEBI" id="CHEBI:33384"/>
    </ligand>
</feature>
<feature type="binding site" evidence="9">
    <location>
        <begin position="337"/>
        <end position="340"/>
    </location>
    <ligand>
        <name>ATP</name>
        <dbReference type="ChEBI" id="CHEBI:30616"/>
    </ligand>
</feature>